<feature type="compositionally biased region" description="Basic residues" evidence="1">
    <location>
        <begin position="1"/>
        <end position="16"/>
    </location>
</feature>
<reference evidence="2 3" key="1">
    <citation type="submission" date="2018-07" db="EMBL/GenBank/DDBJ databases">
        <title>The genomes of Aspergillus section Nigri reveals drivers in fungal speciation.</title>
        <authorList>
            <consortium name="DOE Joint Genome Institute"/>
            <person name="Vesth T.C."/>
            <person name="Nybo J."/>
            <person name="Theobald S."/>
            <person name="Brandl J."/>
            <person name="Frisvad J.C."/>
            <person name="Nielsen K.F."/>
            <person name="Lyhne E.K."/>
            <person name="Kogle M.E."/>
            <person name="Kuo A."/>
            <person name="Riley R."/>
            <person name="Clum A."/>
            <person name="Nolan M."/>
            <person name="Lipzen A."/>
            <person name="Salamov A."/>
            <person name="Henrissat B."/>
            <person name="Wiebenga A."/>
            <person name="De vries R.P."/>
            <person name="Grigoriev I.V."/>
            <person name="Mortensen U.H."/>
            <person name="Andersen M.R."/>
            <person name="Baker S.E."/>
        </authorList>
    </citation>
    <scope>NUCLEOTIDE SEQUENCE [LARGE SCALE GENOMIC DNA]</scope>
    <source>
        <strain evidence="2 3">CBS 139.54b</strain>
    </source>
</reference>
<protein>
    <submittedName>
        <fullName evidence="2">Uncharacterized protein</fullName>
    </submittedName>
</protein>
<name>A0A3F3Q803_9EURO</name>
<evidence type="ECO:0000313" key="3">
    <source>
        <dbReference type="Proteomes" id="UP000253729"/>
    </source>
</evidence>
<sequence length="133" mass="14604">MTPRKRNAKPCPHKKTTTTNGLTDGRQPHHRQSIHSARRRDKSSRCRATRVSAPSRSLPKLRDRTVLSPSGFVSGPVTPSDTTPSVGTGASPVSESKFVLWNHTHQPTFSIPPREMSLSTCCFPGGKCFVQLL</sequence>
<evidence type="ECO:0000313" key="2">
    <source>
        <dbReference type="EMBL" id="RDH35255.1"/>
    </source>
</evidence>
<evidence type="ECO:0000256" key="1">
    <source>
        <dbReference type="SAM" id="MobiDB-lite"/>
    </source>
</evidence>
<dbReference type="GeneID" id="38131987"/>
<dbReference type="AlphaFoldDB" id="A0A3F3Q803"/>
<gene>
    <name evidence="2" type="ORF">BDQ94DRAFT_11437</name>
</gene>
<accession>A0A3F3Q803</accession>
<dbReference type="Proteomes" id="UP000253729">
    <property type="component" value="Unassembled WGS sequence"/>
</dbReference>
<feature type="compositionally biased region" description="Polar residues" evidence="1">
    <location>
        <begin position="77"/>
        <end position="91"/>
    </location>
</feature>
<feature type="compositionally biased region" description="Basic residues" evidence="1">
    <location>
        <begin position="28"/>
        <end position="48"/>
    </location>
</feature>
<dbReference type="RefSeq" id="XP_026628277.1">
    <property type="nucleotide sequence ID" value="XM_026763631.1"/>
</dbReference>
<feature type="region of interest" description="Disordered" evidence="1">
    <location>
        <begin position="1"/>
        <end position="91"/>
    </location>
</feature>
<proteinExistence type="predicted"/>
<dbReference type="EMBL" id="KZ852041">
    <property type="protein sequence ID" value="RDH35255.1"/>
    <property type="molecule type" value="Genomic_DNA"/>
</dbReference>
<organism evidence="2 3">
    <name type="scientific">Aspergillus welwitschiae</name>
    <dbReference type="NCBI Taxonomy" id="1341132"/>
    <lineage>
        <taxon>Eukaryota</taxon>
        <taxon>Fungi</taxon>
        <taxon>Dikarya</taxon>
        <taxon>Ascomycota</taxon>
        <taxon>Pezizomycotina</taxon>
        <taxon>Eurotiomycetes</taxon>
        <taxon>Eurotiomycetidae</taxon>
        <taxon>Eurotiales</taxon>
        <taxon>Aspergillaceae</taxon>
        <taxon>Aspergillus</taxon>
        <taxon>Aspergillus subgen. Circumdati</taxon>
    </lineage>
</organism>
<keyword evidence="3" id="KW-1185">Reference proteome</keyword>